<accession>A0A975J2D5</accession>
<sequence>MKSIILVTAGVLGAASAYGQTVKPGANAPIALSATVVTEGAPVTQQLPNGGTKKTYAVTSARFTNREILDAMRAANLLDGTISGWVLTRFTNANDVGNIYAAKQGKVAVAVPASLLTQPVVQGKADSGTLTKNTSNSPELPSLTRRAYTTLTFKGGAGSGIGTQTIKSATLKIGDSSNTVITRTETFDLSGKAATGNAIYTGTYKVQRANPINLTPFFPGAAVP</sequence>
<organism evidence="1 2">
    <name type="scientific">Luteolibacter ambystomatis</name>
    <dbReference type="NCBI Taxonomy" id="2824561"/>
    <lineage>
        <taxon>Bacteria</taxon>
        <taxon>Pseudomonadati</taxon>
        <taxon>Verrucomicrobiota</taxon>
        <taxon>Verrucomicrobiia</taxon>
        <taxon>Verrucomicrobiales</taxon>
        <taxon>Verrucomicrobiaceae</taxon>
        <taxon>Luteolibacter</taxon>
    </lineage>
</organism>
<dbReference type="RefSeq" id="WP_211634082.1">
    <property type="nucleotide sequence ID" value="NZ_CP073100.1"/>
</dbReference>
<name>A0A975J2D5_9BACT</name>
<proteinExistence type="predicted"/>
<dbReference type="Proteomes" id="UP000676169">
    <property type="component" value="Chromosome"/>
</dbReference>
<dbReference type="AlphaFoldDB" id="A0A975J2D5"/>
<reference evidence="1" key="1">
    <citation type="submission" date="2021-04" db="EMBL/GenBank/DDBJ databases">
        <title>Luteolibacter sp. 32A isolated from the skin of an Anderson's salamander (Ambystoma andersonii).</title>
        <authorList>
            <person name="Spergser J."/>
            <person name="Busse H.-J."/>
        </authorList>
    </citation>
    <scope>NUCLEOTIDE SEQUENCE</scope>
    <source>
        <strain evidence="1">32A</strain>
    </source>
</reference>
<keyword evidence="2" id="KW-1185">Reference proteome</keyword>
<dbReference type="EMBL" id="CP073100">
    <property type="protein sequence ID" value="QUE52785.1"/>
    <property type="molecule type" value="Genomic_DNA"/>
</dbReference>
<protein>
    <submittedName>
        <fullName evidence="1">Uncharacterized protein</fullName>
    </submittedName>
</protein>
<evidence type="ECO:0000313" key="1">
    <source>
        <dbReference type="EMBL" id="QUE52785.1"/>
    </source>
</evidence>
<evidence type="ECO:0000313" key="2">
    <source>
        <dbReference type="Proteomes" id="UP000676169"/>
    </source>
</evidence>
<gene>
    <name evidence="1" type="ORF">KBB96_07800</name>
</gene>
<dbReference type="KEGG" id="lamb:KBB96_07800"/>